<dbReference type="RefSeq" id="XP_005820809.1">
    <property type="nucleotide sequence ID" value="XM_005820752.1"/>
</dbReference>
<gene>
    <name evidence="1" type="ORF">GUITHDRAFT_119999</name>
</gene>
<dbReference type="AlphaFoldDB" id="L1ID57"/>
<keyword evidence="3" id="KW-1185">Reference proteome</keyword>
<dbReference type="Proteomes" id="UP000011087">
    <property type="component" value="Unassembled WGS sequence"/>
</dbReference>
<dbReference type="KEGG" id="gtt:GUITHDRAFT_119999"/>
<reference evidence="1 3" key="1">
    <citation type="journal article" date="2012" name="Nature">
        <title>Algal genomes reveal evolutionary mosaicism and the fate of nucleomorphs.</title>
        <authorList>
            <consortium name="DOE Joint Genome Institute"/>
            <person name="Curtis B.A."/>
            <person name="Tanifuji G."/>
            <person name="Burki F."/>
            <person name="Gruber A."/>
            <person name="Irimia M."/>
            <person name="Maruyama S."/>
            <person name="Arias M.C."/>
            <person name="Ball S.G."/>
            <person name="Gile G.H."/>
            <person name="Hirakawa Y."/>
            <person name="Hopkins J.F."/>
            <person name="Kuo A."/>
            <person name="Rensing S.A."/>
            <person name="Schmutz J."/>
            <person name="Symeonidi A."/>
            <person name="Elias M."/>
            <person name="Eveleigh R.J."/>
            <person name="Herman E.K."/>
            <person name="Klute M.J."/>
            <person name="Nakayama T."/>
            <person name="Obornik M."/>
            <person name="Reyes-Prieto A."/>
            <person name="Armbrust E.V."/>
            <person name="Aves S.J."/>
            <person name="Beiko R.G."/>
            <person name="Coutinho P."/>
            <person name="Dacks J.B."/>
            <person name="Durnford D.G."/>
            <person name="Fast N.M."/>
            <person name="Green B.R."/>
            <person name="Grisdale C.J."/>
            <person name="Hempel F."/>
            <person name="Henrissat B."/>
            <person name="Hoppner M.P."/>
            <person name="Ishida K."/>
            <person name="Kim E."/>
            <person name="Koreny L."/>
            <person name="Kroth P.G."/>
            <person name="Liu Y."/>
            <person name="Malik S.B."/>
            <person name="Maier U.G."/>
            <person name="McRose D."/>
            <person name="Mock T."/>
            <person name="Neilson J.A."/>
            <person name="Onodera N.T."/>
            <person name="Poole A.M."/>
            <person name="Pritham E.J."/>
            <person name="Richards T.A."/>
            <person name="Rocap G."/>
            <person name="Roy S.W."/>
            <person name="Sarai C."/>
            <person name="Schaack S."/>
            <person name="Shirato S."/>
            <person name="Slamovits C.H."/>
            <person name="Spencer D.F."/>
            <person name="Suzuki S."/>
            <person name="Worden A.Z."/>
            <person name="Zauner S."/>
            <person name="Barry K."/>
            <person name="Bell C."/>
            <person name="Bharti A.K."/>
            <person name="Crow J.A."/>
            <person name="Grimwood J."/>
            <person name="Kramer R."/>
            <person name="Lindquist E."/>
            <person name="Lucas S."/>
            <person name="Salamov A."/>
            <person name="McFadden G.I."/>
            <person name="Lane C.E."/>
            <person name="Keeling P.J."/>
            <person name="Gray M.W."/>
            <person name="Grigoriev I.V."/>
            <person name="Archibald J.M."/>
        </authorList>
    </citation>
    <scope>NUCLEOTIDE SEQUENCE</scope>
    <source>
        <strain evidence="1 3">CCMP2712</strain>
    </source>
</reference>
<protein>
    <submittedName>
        <fullName evidence="1 2">Uncharacterized protein</fullName>
    </submittedName>
</protein>
<evidence type="ECO:0000313" key="1">
    <source>
        <dbReference type="EMBL" id="EKX33829.1"/>
    </source>
</evidence>
<organism evidence="1">
    <name type="scientific">Guillardia theta (strain CCMP2712)</name>
    <name type="common">Cryptophyte</name>
    <dbReference type="NCBI Taxonomy" id="905079"/>
    <lineage>
        <taxon>Eukaryota</taxon>
        <taxon>Cryptophyceae</taxon>
        <taxon>Pyrenomonadales</taxon>
        <taxon>Geminigeraceae</taxon>
        <taxon>Guillardia</taxon>
    </lineage>
</organism>
<reference evidence="3" key="2">
    <citation type="submission" date="2012-11" db="EMBL/GenBank/DDBJ databases">
        <authorList>
            <person name="Kuo A."/>
            <person name="Curtis B.A."/>
            <person name="Tanifuji G."/>
            <person name="Burki F."/>
            <person name="Gruber A."/>
            <person name="Irimia M."/>
            <person name="Maruyama S."/>
            <person name="Arias M.C."/>
            <person name="Ball S.G."/>
            <person name="Gile G.H."/>
            <person name="Hirakawa Y."/>
            <person name="Hopkins J.F."/>
            <person name="Rensing S.A."/>
            <person name="Schmutz J."/>
            <person name="Symeonidi A."/>
            <person name="Elias M."/>
            <person name="Eveleigh R.J."/>
            <person name="Herman E.K."/>
            <person name="Klute M.J."/>
            <person name="Nakayama T."/>
            <person name="Obornik M."/>
            <person name="Reyes-Prieto A."/>
            <person name="Armbrust E.V."/>
            <person name="Aves S.J."/>
            <person name="Beiko R.G."/>
            <person name="Coutinho P."/>
            <person name="Dacks J.B."/>
            <person name="Durnford D.G."/>
            <person name="Fast N.M."/>
            <person name="Green B.R."/>
            <person name="Grisdale C."/>
            <person name="Hempe F."/>
            <person name="Henrissat B."/>
            <person name="Hoppner M.P."/>
            <person name="Ishida K.-I."/>
            <person name="Kim E."/>
            <person name="Koreny L."/>
            <person name="Kroth P.G."/>
            <person name="Liu Y."/>
            <person name="Malik S.-B."/>
            <person name="Maier U.G."/>
            <person name="McRose D."/>
            <person name="Mock T."/>
            <person name="Neilson J.A."/>
            <person name="Onodera N.T."/>
            <person name="Poole A.M."/>
            <person name="Pritham E.J."/>
            <person name="Richards T.A."/>
            <person name="Rocap G."/>
            <person name="Roy S.W."/>
            <person name="Sarai C."/>
            <person name="Schaack S."/>
            <person name="Shirato S."/>
            <person name="Slamovits C.H."/>
            <person name="Spencer D.F."/>
            <person name="Suzuki S."/>
            <person name="Worden A.Z."/>
            <person name="Zauner S."/>
            <person name="Barry K."/>
            <person name="Bell C."/>
            <person name="Bharti A.K."/>
            <person name="Crow J.A."/>
            <person name="Grimwood J."/>
            <person name="Kramer R."/>
            <person name="Lindquist E."/>
            <person name="Lucas S."/>
            <person name="Salamov A."/>
            <person name="McFadden G.I."/>
            <person name="Lane C.E."/>
            <person name="Keeling P.J."/>
            <person name="Gray M.W."/>
            <person name="Grigoriev I.V."/>
            <person name="Archibald J.M."/>
        </authorList>
    </citation>
    <scope>NUCLEOTIDE SEQUENCE</scope>
    <source>
        <strain evidence="3">CCMP2712</strain>
    </source>
</reference>
<evidence type="ECO:0000313" key="3">
    <source>
        <dbReference type="Proteomes" id="UP000011087"/>
    </source>
</evidence>
<dbReference type="PaxDb" id="55529-EKX33829"/>
<evidence type="ECO:0000313" key="2">
    <source>
        <dbReference type="EnsemblProtists" id="EKX33829"/>
    </source>
</evidence>
<dbReference type="HOGENOM" id="CLU_2502682_0_0_1"/>
<proteinExistence type="predicted"/>
<dbReference type="EnsemblProtists" id="EKX33829">
    <property type="protein sequence ID" value="EKX33829"/>
    <property type="gene ID" value="GUITHDRAFT_119999"/>
</dbReference>
<accession>L1ID57</accession>
<sequence length="86" mass="9810">MQLSKSIEDTFVASYELMQTNEDEDSHTLRQPVNLSAASKDRFEQMVSCQRMANQVADRFLMDLQQADVLVKKVKTQGWQPSTALT</sequence>
<dbReference type="EMBL" id="JH993128">
    <property type="protein sequence ID" value="EKX33829.1"/>
    <property type="molecule type" value="Genomic_DNA"/>
</dbReference>
<dbReference type="GeneID" id="17290558"/>
<name>L1ID57_GUITC</name>
<reference evidence="2" key="3">
    <citation type="submission" date="2016-03" db="UniProtKB">
        <authorList>
            <consortium name="EnsemblProtists"/>
        </authorList>
    </citation>
    <scope>IDENTIFICATION</scope>
</reference>